<feature type="compositionally biased region" description="Polar residues" evidence="1">
    <location>
        <begin position="46"/>
        <end position="65"/>
    </location>
</feature>
<dbReference type="EMBL" id="QXFU01012050">
    <property type="protein sequence ID" value="KAE8951979.1"/>
    <property type="molecule type" value="Genomic_DNA"/>
</dbReference>
<dbReference type="Proteomes" id="UP000435112">
    <property type="component" value="Unassembled WGS sequence"/>
</dbReference>
<keyword evidence="2" id="KW-0732">Signal</keyword>
<evidence type="ECO:0000313" key="3">
    <source>
        <dbReference type="EMBL" id="KAE8951197.1"/>
    </source>
</evidence>
<sequence>MKTMISTLLCCLKTVGKLTMTTMSTRWRKSWTSDGLNVLVRPREFASTSSNGKDTTNPSGSQCRS</sequence>
<evidence type="ECO:0000256" key="1">
    <source>
        <dbReference type="SAM" id="MobiDB-lite"/>
    </source>
</evidence>
<evidence type="ECO:0000256" key="2">
    <source>
        <dbReference type="SAM" id="SignalP"/>
    </source>
</evidence>
<evidence type="ECO:0000313" key="5">
    <source>
        <dbReference type="Proteomes" id="UP000435112"/>
    </source>
</evidence>
<gene>
    <name evidence="4" type="ORF">PR002_g32812</name>
    <name evidence="3" type="ORF">PR002_g33048</name>
</gene>
<evidence type="ECO:0008006" key="6">
    <source>
        <dbReference type="Google" id="ProtNLM"/>
    </source>
</evidence>
<feature type="region of interest" description="Disordered" evidence="1">
    <location>
        <begin position="42"/>
        <end position="65"/>
    </location>
</feature>
<feature type="chain" id="PRO_5036163884" description="RxLR effector protein" evidence="2">
    <location>
        <begin position="17"/>
        <end position="65"/>
    </location>
</feature>
<protein>
    <recommendedName>
        <fullName evidence="6">RxLR effector protein</fullName>
    </recommendedName>
</protein>
<name>A0A6A3G3F2_9STRA</name>
<dbReference type="AlphaFoldDB" id="A0A6A3G3F2"/>
<reference evidence="3 5" key="1">
    <citation type="submission" date="2018-09" db="EMBL/GenBank/DDBJ databases">
        <title>Genomic investigation of the strawberry pathogen Phytophthora fragariae indicates pathogenicity is determined by transcriptional variation in three key races.</title>
        <authorList>
            <person name="Adams T.M."/>
            <person name="Armitage A.D."/>
            <person name="Sobczyk M.K."/>
            <person name="Bates H.J."/>
            <person name="Dunwell J.M."/>
            <person name="Nellist C.F."/>
            <person name="Harrison R.J."/>
        </authorList>
    </citation>
    <scope>NUCLEOTIDE SEQUENCE [LARGE SCALE GENOMIC DNA]</scope>
    <source>
        <strain evidence="3 5">SCRP324</strain>
    </source>
</reference>
<dbReference type="EMBL" id="QXFU01012928">
    <property type="protein sequence ID" value="KAE8951197.1"/>
    <property type="molecule type" value="Genomic_DNA"/>
</dbReference>
<feature type="signal peptide" evidence="2">
    <location>
        <begin position="1"/>
        <end position="16"/>
    </location>
</feature>
<evidence type="ECO:0000313" key="4">
    <source>
        <dbReference type="EMBL" id="KAE8951979.1"/>
    </source>
</evidence>
<organism evidence="3 5">
    <name type="scientific">Phytophthora rubi</name>
    <dbReference type="NCBI Taxonomy" id="129364"/>
    <lineage>
        <taxon>Eukaryota</taxon>
        <taxon>Sar</taxon>
        <taxon>Stramenopiles</taxon>
        <taxon>Oomycota</taxon>
        <taxon>Peronosporomycetes</taxon>
        <taxon>Peronosporales</taxon>
        <taxon>Peronosporaceae</taxon>
        <taxon>Phytophthora</taxon>
    </lineage>
</organism>
<comment type="caution">
    <text evidence="3">The sequence shown here is derived from an EMBL/GenBank/DDBJ whole genome shotgun (WGS) entry which is preliminary data.</text>
</comment>
<accession>A0A6A3G3F2</accession>
<proteinExistence type="predicted"/>